<dbReference type="Pfam" id="PF12822">
    <property type="entry name" value="ECF_trnsprt"/>
    <property type="match status" value="1"/>
</dbReference>
<keyword evidence="1" id="KW-0472">Membrane</keyword>
<evidence type="ECO:0000313" key="2">
    <source>
        <dbReference type="EMBL" id="HIV99214.1"/>
    </source>
</evidence>
<feature type="transmembrane region" description="Helical" evidence="1">
    <location>
        <begin position="39"/>
        <end position="63"/>
    </location>
</feature>
<name>A0A9D1PTC5_9SPIO</name>
<keyword evidence="1" id="KW-0812">Transmembrane</keyword>
<organism evidence="2 3">
    <name type="scientific">Candidatus Ornithospirochaeta avicola</name>
    <dbReference type="NCBI Taxonomy" id="2840896"/>
    <lineage>
        <taxon>Bacteria</taxon>
        <taxon>Pseudomonadati</taxon>
        <taxon>Spirochaetota</taxon>
        <taxon>Spirochaetia</taxon>
        <taxon>Spirochaetales</taxon>
        <taxon>Spirochaetaceae</taxon>
        <taxon>Spirochaetaceae incertae sedis</taxon>
        <taxon>Candidatus Ornithospirochaeta</taxon>
    </lineage>
</organism>
<reference evidence="2" key="1">
    <citation type="journal article" date="2021" name="PeerJ">
        <title>Extensive microbial diversity within the chicken gut microbiome revealed by metagenomics and culture.</title>
        <authorList>
            <person name="Gilroy R."/>
            <person name="Ravi A."/>
            <person name="Getino M."/>
            <person name="Pursley I."/>
            <person name="Horton D.L."/>
            <person name="Alikhan N.F."/>
            <person name="Baker D."/>
            <person name="Gharbi K."/>
            <person name="Hall N."/>
            <person name="Watson M."/>
            <person name="Adriaenssens E.M."/>
            <person name="Foster-Nyarko E."/>
            <person name="Jarju S."/>
            <person name="Secka A."/>
            <person name="Antonio M."/>
            <person name="Oren A."/>
            <person name="Chaudhuri R.R."/>
            <person name="La Ragione R."/>
            <person name="Hildebrand F."/>
            <person name="Pallen M.J."/>
        </authorList>
    </citation>
    <scope>NUCLEOTIDE SEQUENCE</scope>
    <source>
        <strain evidence="2">Gambia11-129</strain>
    </source>
</reference>
<protein>
    <submittedName>
        <fullName evidence="2">ECF transporter S component</fullName>
    </submittedName>
</protein>
<keyword evidence="1" id="KW-1133">Transmembrane helix</keyword>
<proteinExistence type="predicted"/>
<feature type="transmembrane region" description="Helical" evidence="1">
    <location>
        <begin position="136"/>
        <end position="166"/>
    </location>
</feature>
<sequence length="174" mass="19147">MKNIKSIVFSALIVALMLTLPLIFHAIPNGGKLFSPLHLPAFLSGFILSPAFALLSTIVGLFLSALLTGMPAPFMLPQMAAELMCYALFTCFLFRFIRTRYVLADIYIALFASMIAGRAVAGILNALIFSRGEYSLLIWFTSYFVSTLPAMILQLAVIPPLVIALIKRSVIERK</sequence>
<dbReference type="Gene3D" id="1.10.1760.20">
    <property type="match status" value="1"/>
</dbReference>
<dbReference type="GO" id="GO:0022857">
    <property type="term" value="F:transmembrane transporter activity"/>
    <property type="evidence" value="ECO:0007669"/>
    <property type="project" value="InterPro"/>
</dbReference>
<feature type="transmembrane region" description="Helical" evidence="1">
    <location>
        <begin position="106"/>
        <end position="130"/>
    </location>
</feature>
<dbReference type="InterPro" id="IPR024529">
    <property type="entry name" value="ECF_trnsprt_substrate-spec"/>
</dbReference>
<accession>A0A9D1PTC5</accession>
<dbReference type="AlphaFoldDB" id="A0A9D1PTC5"/>
<gene>
    <name evidence="2" type="ORF">IAB12_05520</name>
</gene>
<feature type="transmembrane region" description="Helical" evidence="1">
    <location>
        <begin position="75"/>
        <end position="94"/>
    </location>
</feature>
<evidence type="ECO:0000313" key="3">
    <source>
        <dbReference type="Proteomes" id="UP000823936"/>
    </source>
</evidence>
<feature type="transmembrane region" description="Helical" evidence="1">
    <location>
        <begin position="6"/>
        <end position="27"/>
    </location>
</feature>
<dbReference type="Proteomes" id="UP000823936">
    <property type="component" value="Unassembled WGS sequence"/>
</dbReference>
<dbReference type="EMBL" id="DXHU01000020">
    <property type="protein sequence ID" value="HIV99214.1"/>
    <property type="molecule type" value="Genomic_DNA"/>
</dbReference>
<reference evidence="2" key="2">
    <citation type="submission" date="2021-04" db="EMBL/GenBank/DDBJ databases">
        <authorList>
            <person name="Gilroy R."/>
        </authorList>
    </citation>
    <scope>NUCLEOTIDE SEQUENCE</scope>
    <source>
        <strain evidence="2">Gambia11-129</strain>
    </source>
</reference>
<comment type="caution">
    <text evidence="2">The sequence shown here is derived from an EMBL/GenBank/DDBJ whole genome shotgun (WGS) entry which is preliminary data.</text>
</comment>
<evidence type="ECO:0000256" key="1">
    <source>
        <dbReference type="SAM" id="Phobius"/>
    </source>
</evidence>